<keyword evidence="2" id="KW-1185">Reference proteome</keyword>
<dbReference type="EMBL" id="LS483466">
    <property type="protein sequence ID" value="SQI23224.1"/>
    <property type="molecule type" value="Genomic_DNA"/>
</dbReference>
<evidence type="ECO:0000313" key="2">
    <source>
        <dbReference type="Proteomes" id="UP000248731"/>
    </source>
</evidence>
<reference evidence="1 2" key="1">
    <citation type="submission" date="2018-06" db="EMBL/GenBank/DDBJ databases">
        <authorList>
            <consortium name="Pathogen Informatics"/>
            <person name="Doyle S."/>
        </authorList>
    </citation>
    <scope>NUCLEOTIDE SEQUENCE [LARGE SCALE GENOMIC DNA]</scope>
    <source>
        <strain evidence="1 2">NCTC7307</strain>
    </source>
</reference>
<dbReference type="Proteomes" id="UP000248731">
    <property type="component" value="Chromosome 1"/>
</dbReference>
<accession>A0A2X4WHK9</accession>
<sequence>MHYMFLTWNPSDSGIDAKVTIEVTKNGKTVTGQVYSKEF</sequence>
<evidence type="ECO:0000313" key="1">
    <source>
        <dbReference type="EMBL" id="SQI23224.1"/>
    </source>
</evidence>
<name>A0A2X4WHK9_SALER</name>
<proteinExistence type="predicted"/>
<organism evidence="1 2">
    <name type="scientific">Salmonella enterica subsp. arizonae</name>
    <dbReference type="NCBI Taxonomy" id="59203"/>
    <lineage>
        <taxon>Bacteria</taxon>
        <taxon>Pseudomonadati</taxon>
        <taxon>Pseudomonadota</taxon>
        <taxon>Gammaproteobacteria</taxon>
        <taxon>Enterobacterales</taxon>
        <taxon>Enterobacteriaceae</taxon>
        <taxon>Salmonella</taxon>
    </lineage>
</organism>
<gene>
    <name evidence="1" type="ORF">NCTC7307_02283</name>
</gene>
<protein>
    <submittedName>
        <fullName evidence="1">Secreted effector protein PipB</fullName>
    </submittedName>
</protein>
<dbReference type="AlphaFoldDB" id="A0A2X4WHK9"/>